<evidence type="ECO:0000256" key="1">
    <source>
        <dbReference type="SAM" id="Phobius"/>
    </source>
</evidence>
<sequence length="715" mass="80293">MNPVSRNSKSIDEVVPISKVHQVNIPSASRTPSAQALPLNLPCQDLLDEGRREEYVEICLPLYIASRKGDWKKAKKILDKHKELVRFSITKNRETPLHVAVSRRHTKFVKNLLSLMGKEDLELQDNSSYTALCIAVRNGHVEMARILLQKNRALIDIPTSLGMMPLQMAASYPKFFFDRNMVKFLCENSQSLEGDFWTPESRSCFLLTCVEAEYFDVALKVLKDNPGQLALSGGGVLKLLAQKTEAFKRFPRFRPALPLLRSMLKNIAKLSWPEVYDLMRGSADPINKENAETNPIDTLKTYSSKVLFLAAEAGNIVFIVEIIRQYPELLNDVNDVNQSIFHVALSLRHVELFKLLFEIGSIKDQIITLEDEKGNNMLHLVGIFSESAKGNLETYVPGPAQRMQKEQLLFQLVEYAIPISLRKKKNAAGMTPHEEFIKHHKDLVSNGEKWIKDACSQLIVVAALLATISFAATITFPGGYNQADGYPVFSRKRVLFPSFIIFNSTAFLGASVSMIFALSLLTSRYAEDDFFCILPTKLITTVASLVISILATTIAFMFNLFLLFEKSTPLLPKLFAGIIFIHFGMFVVESNARYVKPYGERSSKRHTKVPPHVNDHVMVSLSHKKDENYSIGSQYEIRVDGKVFENDSGDDHVEVGEDEVSDLVNKGEKYVISVNASDDASKYNVGESVHVNNKKDNGRLDNIVNNADDSNIDMG</sequence>
<dbReference type="SMART" id="SM00248">
    <property type="entry name" value="ANK"/>
    <property type="match status" value="6"/>
</dbReference>
<evidence type="ECO:0000313" key="3">
    <source>
        <dbReference type="EMBL" id="PWA74931.1"/>
    </source>
</evidence>
<dbReference type="InterPro" id="IPR036770">
    <property type="entry name" value="Ankyrin_rpt-contain_sf"/>
</dbReference>
<evidence type="ECO:0000259" key="2">
    <source>
        <dbReference type="Pfam" id="PF13962"/>
    </source>
</evidence>
<keyword evidence="1" id="KW-1133">Transmembrane helix</keyword>
<dbReference type="InterPro" id="IPR002110">
    <property type="entry name" value="Ankyrin_rpt"/>
</dbReference>
<dbReference type="InterPro" id="IPR026961">
    <property type="entry name" value="PGG_dom"/>
</dbReference>
<feature type="transmembrane region" description="Helical" evidence="1">
    <location>
        <begin position="500"/>
        <end position="521"/>
    </location>
</feature>
<accession>A0A2U1NN69</accession>
<dbReference type="SUPFAM" id="SSF48403">
    <property type="entry name" value="Ankyrin repeat"/>
    <property type="match status" value="1"/>
</dbReference>
<reference evidence="3 4" key="1">
    <citation type="journal article" date="2018" name="Mol. Plant">
        <title>The genome of Artemisia annua provides insight into the evolution of Asteraceae family and artemisinin biosynthesis.</title>
        <authorList>
            <person name="Shen Q."/>
            <person name="Zhang L."/>
            <person name="Liao Z."/>
            <person name="Wang S."/>
            <person name="Yan T."/>
            <person name="Shi P."/>
            <person name="Liu M."/>
            <person name="Fu X."/>
            <person name="Pan Q."/>
            <person name="Wang Y."/>
            <person name="Lv Z."/>
            <person name="Lu X."/>
            <person name="Zhang F."/>
            <person name="Jiang W."/>
            <person name="Ma Y."/>
            <person name="Chen M."/>
            <person name="Hao X."/>
            <person name="Li L."/>
            <person name="Tang Y."/>
            <person name="Lv G."/>
            <person name="Zhou Y."/>
            <person name="Sun X."/>
            <person name="Brodelius P.E."/>
            <person name="Rose J.K.C."/>
            <person name="Tang K."/>
        </authorList>
    </citation>
    <scope>NUCLEOTIDE SEQUENCE [LARGE SCALE GENOMIC DNA]</scope>
    <source>
        <strain evidence="4">cv. Huhao1</strain>
        <tissue evidence="3">Leaf</tissue>
    </source>
</reference>
<dbReference type="Gene3D" id="1.25.40.20">
    <property type="entry name" value="Ankyrin repeat-containing domain"/>
    <property type="match status" value="2"/>
</dbReference>
<dbReference type="GO" id="GO:0016020">
    <property type="term" value="C:membrane"/>
    <property type="evidence" value="ECO:0007669"/>
    <property type="project" value="TreeGrafter"/>
</dbReference>
<comment type="caution">
    <text evidence="3">The sequence shown here is derived from an EMBL/GenBank/DDBJ whole genome shotgun (WGS) entry which is preliminary data.</text>
</comment>
<dbReference type="Proteomes" id="UP000245207">
    <property type="component" value="Unassembled WGS sequence"/>
</dbReference>
<dbReference type="AlphaFoldDB" id="A0A2U1NN69"/>
<keyword evidence="4" id="KW-1185">Reference proteome</keyword>
<keyword evidence="1" id="KW-0472">Membrane</keyword>
<evidence type="ECO:0000313" key="4">
    <source>
        <dbReference type="Proteomes" id="UP000245207"/>
    </source>
</evidence>
<feature type="transmembrane region" description="Helical" evidence="1">
    <location>
        <begin position="570"/>
        <end position="588"/>
    </location>
</feature>
<dbReference type="OrthoDB" id="1921232at2759"/>
<feature type="domain" description="PGG" evidence="2">
    <location>
        <begin position="448"/>
        <end position="561"/>
    </location>
</feature>
<feature type="transmembrane region" description="Helical" evidence="1">
    <location>
        <begin position="542"/>
        <end position="564"/>
    </location>
</feature>
<organism evidence="3 4">
    <name type="scientific">Artemisia annua</name>
    <name type="common">Sweet wormwood</name>
    <dbReference type="NCBI Taxonomy" id="35608"/>
    <lineage>
        <taxon>Eukaryota</taxon>
        <taxon>Viridiplantae</taxon>
        <taxon>Streptophyta</taxon>
        <taxon>Embryophyta</taxon>
        <taxon>Tracheophyta</taxon>
        <taxon>Spermatophyta</taxon>
        <taxon>Magnoliopsida</taxon>
        <taxon>eudicotyledons</taxon>
        <taxon>Gunneridae</taxon>
        <taxon>Pentapetalae</taxon>
        <taxon>asterids</taxon>
        <taxon>campanulids</taxon>
        <taxon>Asterales</taxon>
        <taxon>Asteraceae</taxon>
        <taxon>Asteroideae</taxon>
        <taxon>Anthemideae</taxon>
        <taxon>Artemisiinae</taxon>
        <taxon>Artemisia</taxon>
    </lineage>
</organism>
<name>A0A2U1NN69_ARTAN</name>
<keyword evidence="1" id="KW-0812">Transmembrane</keyword>
<dbReference type="STRING" id="35608.A0A2U1NN69"/>
<feature type="transmembrane region" description="Helical" evidence="1">
    <location>
        <begin position="458"/>
        <end position="480"/>
    </location>
</feature>
<dbReference type="Pfam" id="PF12796">
    <property type="entry name" value="Ank_2"/>
    <property type="match status" value="1"/>
</dbReference>
<gene>
    <name evidence="3" type="ORF">CTI12_AA247810</name>
</gene>
<protein>
    <submittedName>
        <fullName evidence="3">Ankyrin repeat-containing protein</fullName>
    </submittedName>
</protein>
<dbReference type="PANTHER" id="PTHR24177">
    <property type="entry name" value="CASKIN"/>
    <property type="match status" value="1"/>
</dbReference>
<dbReference type="EMBL" id="PKPP01002489">
    <property type="protein sequence ID" value="PWA74931.1"/>
    <property type="molecule type" value="Genomic_DNA"/>
</dbReference>
<proteinExistence type="predicted"/>
<dbReference type="Pfam" id="PF13962">
    <property type="entry name" value="PGG"/>
    <property type="match status" value="1"/>
</dbReference>
<dbReference type="PANTHER" id="PTHR24177:SF383">
    <property type="entry name" value="ANKYRIN REPEAT-CONTAINING DOMAIN, PGG DOMAIN, ANKYRIN REPEAT-CONTAINING DOMAIN SUPERFAMILY"/>
    <property type="match status" value="1"/>
</dbReference>